<dbReference type="Proteomes" id="UP000587880">
    <property type="component" value="Unassembled WGS sequence"/>
</dbReference>
<dbReference type="RefSeq" id="WP_077838100.1">
    <property type="nucleotide sequence ID" value="NZ_JABAGD010000002.1"/>
</dbReference>
<proteinExistence type="predicted"/>
<evidence type="ECO:0000313" key="2">
    <source>
        <dbReference type="EMBL" id="OOM62934.1"/>
    </source>
</evidence>
<gene>
    <name evidence="2" type="ORF">CLBCK_14030</name>
    <name evidence="1" type="ORF">HF849_01620</name>
</gene>
<dbReference type="EMBL" id="LZZI01000018">
    <property type="protein sequence ID" value="OOM62934.1"/>
    <property type="molecule type" value="Genomic_DNA"/>
</dbReference>
<sequence length="234" mass="27694">MKTVLRVHYRANLKDNCDSGSFEKALEECKQRVSLEISNGKILTCAIFHYKSMAFLYIEVITDKEVSEDVDSNYIYHKAIENIFEPLQKFLKVWPGMEEDRVWVQMFHIYCFAYPESLEEWRRPIPPHKRCGRIAILYPDKLYSYIYHHYAIVKEGYFKGDKYQSIAIHENIAFSYFETPRDRYITSVKRNASQESIELQNWTNVDPESHFIHLPGSNGQNFLEIPCYFSISDS</sequence>
<comment type="caution">
    <text evidence="2">The sequence shown here is derived from an EMBL/GenBank/DDBJ whole genome shotgun (WGS) entry which is preliminary data.</text>
</comment>
<dbReference type="EMBL" id="JABAGD010000002">
    <property type="protein sequence ID" value="NMF03454.1"/>
    <property type="molecule type" value="Genomic_DNA"/>
</dbReference>
<dbReference type="AlphaFoldDB" id="A0A1S8SC61"/>
<reference evidence="2 3" key="1">
    <citation type="submission" date="2016-05" db="EMBL/GenBank/DDBJ databases">
        <title>Microbial solvent formation.</title>
        <authorList>
            <person name="Poehlein A."/>
            <person name="Montoya Solano J.D."/>
            <person name="Flitsch S."/>
            <person name="Krabben P."/>
            <person name="Duerre P."/>
            <person name="Daniel R."/>
        </authorList>
    </citation>
    <scope>NUCLEOTIDE SEQUENCE [LARGE SCALE GENOMIC DNA]</scope>
    <source>
        <strain evidence="2 3">DSM 53</strain>
    </source>
</reference>
<reference evidence="1 4" key="2">
    <citation type="submission" date="2020-04" db="EMBL/GenBank/DDBJ databases">
        <authorList>
            <person name="Hitch T.C.A."/>
            <person name="Wylensek D."/>
            <person name="Clavel T."/>
        </authorList>
    </citation>
    <scope>NUCLEOTIDE SEQUENCE [LARGE SCALE GENOMIC DNA]</scope>
    <source>
        <strain evidence="1 4">WB01_NA02</strain>
    </source>
</reference>
<dbReference type="Proteomes" id="UP000190973">
    <property type="component" value="Unassembled WGS sequence"/>
</dbReference>
<name>A0A1S8SC61_CLOBE</name>
<evidence type="ECO:0000313" key="1">
    <source>
        <dbReference type="EMBL" id="NMF03454.1"/>
    </source>
</evidence>
<organism evidence="2 3">
    <name type="scientific">Clostridium beijerinckii</name>
    <name type="common">Clostridium MP</name>
    <dbReference type="NCBI Taxonomy" id="1520"/>
    <lineage>
        <taxon>Bacteria</taxon>
        <taxon>Bacillati</taxon>
        <taxon>Bacillota</taxon>
        <taxon>Clostridia</taxon>
        <taxon>Eubacteriales</taxon>
        <taxon>Clostridiaceae</taxon>
        <taxon>Clostridium</taxon>
    </lineage>
</organism>
<evidence type="ECO:0000313" key="4">
    <source>
        <dbReference type="Proteomes" id="UP000587880"/>
    </source>
</evidence>
<evidence type="ECO:0000313" key="3">
    <source>
        <dbReference type="Proteomes" id="UP000190973"/>
    </source>
</evidence>
<protein>
    <submittedName>
        <fullName evidence="2">Uncharacterized protein</fullName>
    </submittedName>
</protein>
<accession>A0A1S8SC61</accession>